<comment type="caution">
    <text evidence="2">The sequence shown here is derived from an EMBL/GenBank/DDBJ whole genome shotgun (WGS) entry which is preliminary data.</text>
</comment>
<keyword evidence="1" id="KW-0812">Transmembrane</keyword>
<protein>
    <submittedName>
        <fullName evidence="2">Uncharacterized protein</fullName>
    </submittedName>
</protein>
<proteinExistence type="predicted"/>
<dbReference type="Proteomes" id="UP001428341">
    <property type="component" value="Unassembled WGS sequence"/>
</dbReference>
<feature type="transmembrane region" description="Helical" evidence="1">
    <location>
        <begin position="43"/>
        <end position="61"/>
    </location>
</feature>
<reference evidence="2 3" key="1">
    <citation type="submission" date="2024-05" db="EMBL/GenBank/DDBJ databases">
        <title>Haplotype-resolved chromosome-level genome assembly of Huyou (Citrus changshanensis).</title>
        <authorList>
            <person name="Miao C."/>
            <person name="Chen W."/>
            <person name="Wu Y."/>
            <person name="Wang L."/>
            <person name="Zhao S."/>
            <person name="Grierson D."/>
            <person name="Xu C."/>
            <person name="Chen K."/>
        </authorList>
    </citation>
    <scope>NUCLEOTIDE SEQUENCE [LARGE SCALE GENOMIC DNA]</scope>
    <source>
        <strain evidence="2">01-14</strain>
        <tissue evidence="2">Leaf</tissue>
    </source>
</reference>
<keyword evidence="1" id="KW-0472">Membrane</keyword>
<organism evidence="2 3">
    <name type="scientific">Citrus x changshan-huyou</name>
    <dbReference type="NCBI Taxonomy" id="2935761"/>
    <lineage>
        <taxon>Eukaryota</taxon>
        <taxon>Viridiplantae</taxon>
        <taxon>Streptophyta</taxon>
        <taxon>Embryophyta</taxon>
        <taxon>Tracheophyta</taxon>
        <taxon>Spermatophyta</taxon>
        <taxon>Magnoliopsida</taxon>
        <taxon>eudicotyledons</taxon>
        <taxon>Gunneridae</taxon>
        <taxon>Pentapetalae</taxon>
        <taxon>rosids</taxon>
        <taxon>malvids</taxon>
        <taxon>Sapindales</taxon>
        <taxon>Rutaceae</taxon>
        <taxon>Aurantioideae</taxon>
        <taxon>Citrus</taxon>
    </lineage>
</organism>
<dbReference type="EMBL" id="JBCGBO010000007">
    <property type="protein sequence ID" value="KAK9187605.1"/>
    <property type="molecule type" value="Genomic_DNA"/>
</dbReference>
<accession>A0AAP0LUN2</accession>
<evidence type="ECO:0000313" key="2">
    <source>
        <dbReference type="EMBL" id="KAK9187605.1"/>
    </source>
</evidence>
<keyword evidence="1" id="KW-1133">Transmembrane helix</keyword>
<evidence type="ECO:0000256" key="1">
    <source>
        <dbReference type="SAM" id="Phobius"/>
    </source>
</evidence>
<keyword evidence="3" id="KW-1185">Reference proteome</keyword>
<name>A0AAP0LUN2_9ROSI</name>
<dbReference type="AlphaFoldDB" id="A0AAP0LUN2"/>
<sequence>MFVYSRVVHEGGDSQGECRPEQEGAKPATVVVPFGGPKYYSTYALYTSVLLIIFLSVHLYYNPPLWSGRCFQGKADSAAADRALSLYYAMLLTKKMETKRLSVVPRLGGGGKPSRHDFKLLVRLAGFLARVPWPSKWIVSSFLLISPSPSVSRFKIQLLSQSCLAARFGQTNPQPCLRTSRQFSSISSARSGSSGSSGSSACLAIENSDGSFKFSSSSGRAARLAAVASLVARAAQSGSWHSLAKEKQGLDCQLRYLLRARQKPKAED</sequence>
<gene>
    <name evidence="2" type="ORF">WN944_019003</name>
</gene>
<evidence type="ECO:0000313" key="3">
    <source>
        <dbReference type="Proteomes" id="UP001428341"/>
    </source>
</evidence>